<dbReference type="Gene3D" id="6.20.50.110">
    <property type="entry name" value="Methyltransferase, zinc-binding domain"/>
    <property type="match status" value="1"/>
</dbReference>
<protein>
    <submittedName>
        <fullName evidence="3">SAM-dependent methyltransferase</fullName>
    </submittedName>
</protein>
<evidence type="ECO:0000313" key="4">
    <source>
        <dbReference type="Proteomes" id="UP000503447"/>
    </source>
</evidence>
<dbReference type="RefSeq" id="WP_171474165.1">
    <property type="nucleotide sequence ID" value="NZ_CP053452.2"/>
</dbReference>
<dbReference type="InterPro" id="IPR013630">
    <property type="entry name" value="Methyltransf_Zn-bd_dom_put"/>
</dbReference>
<reference evidence="4" key="1">
    <citation type="submission" date="2020-05" db="EMBL/GenBank/DDBJ databases">
        <title>Frigoriglobus tundricola gen. nov., sp. nov., a psychrotolerant cellulolytic planctomycete of the family Gemmataceae with two divergent copies of 16S rRNA gene.</title>
        <authorList>
            <person name="Kulichevskaya I.S."/>
            <person name="Ivanova A.A."/>
            <person name="Naumoff D.G."/>
            <person name="Beletsky A.V."/>
            <person name="Rijpstra W.I.C."/>
            <person name="Sinninghe Damste J.S."/>
            <person name="Mardanov A.V."/>
            <person name="Ravin N.V."/>
            <person name="Dedysh S.N."/>
        </authorList>
    </citation>
    <scope>NUCLEOTIDE SEQUENCE [LARGE SCALE GENOMIC DNA]</scope>
    <source>
        <strain evidence="4">PL17</strain>
    </source>
</reference>
<dbReference type="GO" id="GO:0008168">
    <property type="term" value="F:methyltransferase activity"/>
    <property type="evidence" value="ECO:0007669"/>
    <property type="project" value="UniProtKB-KW"/>
</dbReference>
<dbReference type="Gene3D" id="6.10.250.3100">
    <property type="match status" value="1"/>
</dbReference>
<dbReference type="InterPro" id="IPR038576">
    <property type="entry name" value="Methyltransf_Zn-bd_dom_put_sf"/>
</dbReference>
<dbReference type="AlphaFoldDB" id="A0A6M5YYV8"/>
<evidence type="ECO:0000259" key="1">
    <source>
        <dbReference type="Pfam" id="PF08421"/>
    </source>
</evidence>
<dbReference type="Gene3D" id="3.40.50.720">
    <property type="entry name" value="NAD(P)-binding Rossmann-like Domain"/>
    <property type="match status" value="1"/>
</dbReference>
<accession>A0A6M5YYV8</accession>
<dbReference type="InterPro" id="IPR029063">
    <property type="entry name" value="SAM-dependent_MTases_sf"/>
</dbReference>
<organism evidence="3 4">
    <name type="scientific">Frigoriglobus tundricola</name>
    <dbReference type="NCBI Taxonomy" id="2774151"/>
    <lineage>
        <taxon>Bacteria</taxon>
        <taxon>Pseudomonadati</taxon>
        <taxon>Planctomycetota</taxon>
        <taxon>Planctomycetia</taxon>
        <taxon>Gemmatales</taxon>
        <taxon>Gemmataceae</taxon>
        <taxon>Frigoriglobus</taxon>
    </lineage>
</organism>
<dbReference type="GO" id="GO:0032259">
    <property type="term" value="P:methylation"/>
    <property type="evidence" value="ECO:0007669"/>
    <property type="project" value="UniProtKB-KW"/>
</dbReference>
<dbReference type="KEGG" id="ftj:FTUN_6745"/>
<dbReference type="InterPro" id="IPR013691">
    <property type="entry name" value="MeTrfase_14"/>
</dbReference>
<gene>
    <name evidence="3" type="ORF">FTUN_6745</name>
</gene>
<dbReference type="EMBL" id="CP053452">
    <property type="protein sequence ID" value="QJW99145.1"/>
    <property type="molecule type" value="Genomic_DNA"/>
</dbReference>
<keyword evidence="3" id="KW-0489">Methyltransferase</keyword>
<dbReference type="Gene3D" id="3.40.50.150">
    <property type="entry name" value="Vaccinia Virus protein VP39"/>
    <property type="match status" value="1"/>
</dbReference>
<feature type="domain" description="Methyltransferase putative zinc binding" evidence="1">
    <location>
        <begin position="21"/>
        <end position="82"/>
    </location>
</feature>
<dbReference type="Proteomes" id="UP000503447">
    <property type="component" value="Chromosome"/>
</dbReference>
<proteinExistence type="predicted"/>
<dbReference type="Pfam" id="PF08484">
    <property type="entry name" value="Methyltransf_14"/>
    <property type="match status" value="1"/>
</dbReference>
<dbReference type="PANTHER" id="PTHR43861">
    <property type="entry name" value="TRANS-ACONITATE 2-METHYLTRANSFERASE-RELATED"/>
    <property type="match status" value="1"/>
</dbReference>
<name>A0A6M5YYV8_9BACT</name>
<keyword evidence="4" id="KW-1185">Reference proteome</keyword>
<evidence type="ECO:0000313" key="3">
    <source>
        <dbReference type="EMBL" id="QJW99145.1"/>
    </source>
</evidence>
<sequence>MTAPATNREPLRPGSPPRPACRSCGAAPLAAVLSLGTTPLANALRADNDRAAPEATFPLDLAVCPHCALVQITAEVPPDDLFRDYVYFSSFSETMLRHAAELAMSVTRAENLGPESLVVEAASNDGYLLKNYAAAGVRVLGIEPARNVARVAIERHAVPTRTEFFGHEYAARLVSEGVRADVFHAHNVLAHVPDLNGFVAGIRALLKPTGVAVIEAPYVKDMLDHCEFDTIYHEHLCYFSLTALDRCFRRHGLAVRDVARVPIHGGTLRLFAAPAESVTAPSRPVADLLAEEAAWGVGTLAPYQAFAGRVAEIKRGLRALLGDLKASGKRIAAYGASAKGSTLLNFCGIGSETLDFVVDRSTVKQGKYTPGTRLKIHAPDKLLEEMPEYTLLLTWNFADEILRQQAEYQRRGGRFILPVPLPRVA</sequence>
<dbReference type="PANTHER" id="PTHR43861:SF5">
    <property type="entry name" value="BLL5978 PROTEIN"/>
    <property type="match status" value="1"/>
</dbReference>
<keyword evidence="3" id="KW-0808">Transferase</keyword>
<evidence type="ECO:0000259" key="2">
    <source>
        <dbReference type="Pfam" id="PF08484"/>
    </source>
</evidence>
<dbReference type="SUPFAM" id="SSF53335">
    <property type="entry name" value="S-adenosyl-L-methionine-dependent methyltransferases"/>
    <property type="match status" value="1"/>
</dbReference>
<dbReference type="Pfam" id="PF08421">
    <property type="entry name" value="Methyltransf_13"/>
    <property type="match status" value="1"/>
</dbReference>
<dbReference type="Pfam" id="PF13489">
    <property type="entry name" value="Methyltransf_23"/>
    <property type="match status" value="1"/>
</dbReference>
<feature type="domain" description="C-methyltransferase" evidence="2">
    <location>
        <begin position="262"/>
        <end position="420"/>
    </location>
</feature>